<sequence>MMNVAVIGTGYVGLVTGVVLSEIGHIVTCIDIDEQKVKTLKEGKSPIYEPGLAELMVKNIEANRLYFTTNHREACEKASMVFIAVGTPQSDNGAADLTYIRQAAKDIAKNIINDTVVVLKSTVPIGTNDLVETIVRENLVANVKIDVVSNPEFLREGHAIHDTFHGDRIVIGSESQESGDIVEQLFSSLKLPVVRTNRRSAEMIKYAANAFLATKISYINEIANLCEKMGANVLDVADGIGLDHRIGRAFLNPGIGYGGSCFPKDTEAIAYLGREYDAPLTIVESAIKANFRQRELFLHKILNYFNEDVKGKIIGMLGLAFKPNTDDLREAPSLYLIEELEKRGAVVKAYDPVVKHLTQCVETIEEVLIETDAVLLVTEWEEFLKLKEVQGCKKIFDGRYLLVN</sequence>
<evidence type="ECO:0000313" key="10">
    <source>
        <dbReference type="Proteomes" id="UP001065593"/>
    </source>
</evidence>
<dbReference type="Pfam" id="PF03721">
    <property type="entry name" value="UDPG_MGDP_dh_N"/>
    <property type="match status" value="1"/>
</dbReference>
<comment type="catalytic activity">
    <reaction evidence="6 7">
        <text>UDP-alpha-D-glucose + 2 NAD(+) + H2O = UDP-alpha-D-glucuronate + 2 NADH + 3 H(+)</text>
        <dbReference type="Rhea" id="RHEA:23596"/>
        <dbReference type="ChEBI" id="CHEBI:15377"/>
        <dbReference type="ChEBI" id="CHEBI:15378"/>
        <dbReference type="ChEBI" id="CHEBI:57540"/>
        <dbReference type="ChEBI" id="CHEBI:57945"/>
        <dbReference type="ChEBI" id="CHEBI:58052"/>
        <dbReference type="ChEBI" id="CHEBI:58885"/>
        <dbReference type="EC" id="1.1.1.22"/>
    </reaction>
</comment>
<dbReference type="PANTHER" id="PTHR43750">
    <property type="entry name" value="UDP-GLUCOSE 6-DEHYDROGENASE TUAD"/>
    <property type="match status" value="1"/>
</dbReference>
<dbReference type="EC" id="1.1.1.22" evidence="3 7"/>
<evidence type="ECO:0000256" key="5">
    <source>
        <dbReference type="ARBA" id="ARBA00023027"/>
    </source>
</evidence>
<dbReference type="PIRSF" id="PIRSF000124">
    <property type="entry name" value="UDPglc_GDPman_dh"/>
    <property type="match status" value="1"/>
</dbReference>
<keyword evidence="5 7" id="KW-0520">NAD</keyword>
<comment type="similarity">
    <text evidence="2 7">Belongs to the UDP-glucose/GDP-mannose dehydrogenase family.</text>
</comment>
<gene>
    <name evidence="9" type="primary">ywqF</name>
    <name evidence="9" type="ORF">LYSBPC_09470</name>
</gene>
<evidence type="ECO:0000256" key="2">
    <source>
        <dbReference type="ARBA" id="ARBA00006601"/>
    </source>
</evidence>
<evidence type="ECO:0000259" key="8">
    <source>
        <dbReference type="SMART" id="SM00984"/>
    </source>
</evidence>
<dbReference type="EMBL" id="BRZA01000001">
    <property type="protein sequence ID" value="GLC87820.1"/>
    <property type="molecule type" value="Genomic_DNA"/>
</dbReference>
<evidence type="ECO:0000256" key="1">
    <source>
        <dbReference type="ARBA" id="ARBA00004701"/>
    </source>
</evidence>
<dbReference type="InterPro" id="IPR036220">
    <property type="entry name" value="UDP-Glc/GDP-Man_DH_C_sf"/>
</dbReference>
<dbReference type="InterPro" id="IPR017476">
    <property type="entry name" value="UDP-Glc/GDP-Man"/>
</dbReference>
<dbReference type="Proteomes" id="UP001065593">
    <property type="component" value="Unassembled WGS sequence"/>
</dbReference>
<dbReference type="Pfam" id="PF00984">
    <property type="entry name" value="UDPG_MGDP_dh"/>
    <property type="match status" value="1"/>
</dbReference>
<evidence type="ECO:0000256" key="6">
    <source>
        <dbReference type="ARBA" id="ARBA00047473"/>
    </source>
</evidence>
<dbReference type="RefSeq" id="WP_264987535.1">
    <property type="nucleotide sequence ID" value="NZ_BRZA01000001.1"/>
</dbReference>
<dbReference type="Pfam" id="PF03720">
    <property type="entry name" value="UDPG_MGDP_dh_C"/>
    <property type="match status" value="1"/>
</dbReference>
<evidence type="ECO:0000256" key="7">
    <source>
        <dbReference type="PIRNR" id="PIRNR000124"/>
    </source>
</evidence>
<evidence type="ECO:0000256" key="4">
    <source>
        <dbReference type="ARBA" id="ARBA00023002"/>
    </source>
</evidence>
<dbReference type="SUPFAM" id="SSF51735">
    <property type="entry name" value="NAD(P)-binding Rossmann-fold domains"/>
    <property type="match status" value="1"/>
</dbReference>
<dbReference type="PIRSF" id="PIRSF500134">
    <property type="entry name" value="UDPglc_DH_bac"/>
    <property type="match status" value="1"/>
</dbReference>
<dbReference type="InterPro" id="IPR001732">
    <property type="entry name" value="UDP-Glc/GDP-Man_DH_N"/>
</dbReference>
<name>A0ABQ5NHG8_9BACI</name>
<dbReference type="InterPro" id="IPR014026">
    <property type="entry name" value="UDP-Glc/GDP-Man_DH_dimer"/>
</dbReference>
<dbReference type="Gene3D" id="3.40.50.720">
    <property type="entry name" value="NAD(P)-binding Rossmann-like Domain"/>
    <property type="match status" value="2"/>
</dbReference>
<dbReference type="Gene3D" id="1.20.5.100">
    <property type="entry name" value="Cytochrome c1, transmembrane anchor, C-terminal"/>
    <property type="match status" value="1"/>
</dbReference>
<evidence type="ECO:0000313" key="9">
    <source>
        <dbReference type="EMBL" id="GLC87820.1"/>
    </source>
</evidence>
<keyword evidence="4 7" id="KW-0560">Oxidoreductase</keyword>
<dbReference type="PANTHER" id="PTHR43750:SF4">
    <property type="entry name" value="UDP-GLUCOSE 6-DEHYDROGENASE YWQF"/>
    <property type="match status" value="1"/>
</dbReference>
<reference evidence="9" key="1">
    <citation type="submission" date="2022-08" db="EMBL/GenBank/DDBJ databases">
        <title>Draft genome sequence of Lysinibacillus sp. strain KH24.</title>
        <authorList>
            <person name="Kanbe H."/>
            <person name="Itoh H."/>
        </authorList>
    </citation>
    <scope>NUCLEOTIDE SEQUENCE</scope>
    <source>
        <strain evidence="9">KH24</strain>
    </source>
</reference>
<organism evidence="9 10">
    <name type="scientific">Lysinibacillus piscis</name>
    <dbReference type="NCBI Taxonomy" id="2518931"/>
    <lineage>
        <taxon>Bacteria</taxon>
        <taxon>Bacillati</taxon>
        <taxon>Bacillota</taxon>
        <taxon>Bacilli</taxon>
        <taxon>Bacillales</taxon>
        <taxon>Bacillaceae</taxon>
        <taxon>Lysinibacillus</taxon>
    </lineage>
</organism>
<dbReference type="InterPro" id="IPR008927">
    <property type="entry name" value="6-PGluconate_DH-like_C_sf"/>
</dbReference>
<dbReference type="InterPro" id="IPR028357">
    <property type="entry name" value="UDPglc_DH_bac"/>
</dbReference>
<dbReference type="SUPFAM" id="SSF48179">
    <property type="entry name" value="6-phosphogluconate dehydrogenase C-terminal domain-like"/>
    <property type="match status" value="1"/>
</dbReference>
<keyword evidence="10" id="KW-1185">Reference proteome</keyword>
<feature type="domain" description="UDP-glucose/GDP-mannose dehydrogenase C-terminal" evidence="8">
    <location>
        <begin position="315"/>
        <end position="404"/>
    </location>
</feature>
<proteinExistence type="inferred from homology"/>
<dbReference type="InterPro" id="IPR036291">
    <property type="entry name" value="NAD(P)-bd_dom_sf"/>
</dbReference>
<comment type="caution">
    <text evidence="9">The sequence shown here is derived from an EMBL/GenBank/DDBJ whole genome shotgun (WGS) entry which is preliminary data.</text>
</comment>
<dbReference type="SMART" id="SM00984">
    <property type="entry name" value="UDPG_MGDP_dh_C"/>
    <property type="match status" value="1"/>
</dbReference>
<dbReference type="SUPFAM" id="SSF52413">
    <property type="entry name" value="UDP-glucose/GDP-mannose dehydrogenase C-terminal domain"/>
    <property type="match status" value="1"/>
</dbReference>
<evidence type="ECO:0000256" key="3">
    <source>
        <dbReference type="ARBA" id="ARBA00012954"/>
    </source>
</evidence>
<protein>
    <recommendedName>
        <fullName evidence="3 7">UDP-glucose 6-dehydrogenase</fullName>
        <ecNumber evidence="3 7">1.1.1.22</ecNumber>
    </recommendedName>
</protein>
<comment type="pathway">
    <text evidence="1">Nucleotide-sugar biosynthesis; UDP-alpha-D-glucuronate biosynthesis; UDP-alpha-D-glucuronate from UDP-alpha-D-glucose: step 1/1.</text>
</comment>
<accession>A0ABQ5NHG8</accession>
<dbReference type="InterPro" id="IPR014027">
    <property type="entry name" value="UDP-Glc/GDP-Man_DH_C"/>
</dbReference>
<dbReference type="NCBIfam" id="TIGR03026">
    <property type="entry name" value="NDP-sugDHase"/>
    <property type="match status" value="1"/>
</dbReference>